<gene>
    <name evidence="2" type="ORF">BCR42DRAFT_426461</name>
</gene>
<feature type="chain" id="PRO_5012236637" evidence="1">
    <location>
        <begin position="34"/>
        <end position="139"/>
    </location>
</feature>
<proteinExistence type="predicted"/>
<feature type="signal peptide" evidence="1">
    <location>
        <begin position="1"/>
        <end position="33"/>
    </location>
</feature>
<reference evidence="2 3" key="1">
    <citation type="submission" date="2016-07" db="EMBL/GenBank/DDBJ databases">
        <title>Pervasive Adenine N6-methylation of Active Genes in Fungi.</title>
        <authorList>
            <consortium name="DOE Joint Genome Institute"/>
            <person name="Mondo S.J."/>
            <person name="Dannebaum R.O."/>
            <person name="Kuo R.C."/>
            <person name="Labutti K."/>
            <person name="Haridas S."/>
            <person name="Kuo A."/>
            <person name="Salamov A."/>
            <person name="Ahrendt S.R."/>
            <person name="Lipzen A."/>
            <person name="Sullivan W."/>
            <person name="Andreopoulos W.B."/>
            <person name="Clum A."/>
            <person name="Lindquist E."/>
            <person name="Daum C."/>
            <person name="Ramamoorthy G.K."/>
            <person name="Gryganskyi A."/>
            <person name="Culley D."/>
            <person name="Magnuson J.K."/>
            <person name="James T.Y."/>
            <person name="O'Malley M.A."/>
            <person name="Stajich J.E."/>
            <person name="Spatafora J.W."/>
            <person name="Visel A."/>
            <person name="Grigoriev I.V."/>
        </authorList>
    </citation>
    <scope>NUCLEOTIDE SEQUENCE [LARGE SCALE GENOMIC DNA]</scope>
    <source>
        <strain evidence="2 3">NRRL 1336</strain>
    </source>
</reference>
<comment type="caution">
    <text evidence="2">The sequence shown here is derived from an EMBL/GenBank/DDBJ whole genome shotgun (WGS) entry which is preliminary data.</text>
</comment>
<evidence type="ECO:0000313" key="2">
    <source>
        <dbReference type="EMBL" id="ORZ07171.1"/>
    </source>
</evidence>
<name>A0A1X2I1A7_9FUNG</name>
<sequence length="139" mass="15534">MKSFATFSMLLKQQQLLLIMVLVLFFLCNSVDADDVDVTYQFKGKAINPEAMPLSAGYLYGHCIPSVYSKRPVDTIVARTQAVCFVYQNAGCKGPVLDQRLNLNIGAARYDLNIIKKGQSFVCIQTGKQENPQYDPEDD</sequence>
<accession>A0A1X2I1A7</accession>
<keyword evidence="1" id="KW-0732">Signal</keyword>
<evidence type="ECO:0000256" key="1">
    <source>
        <dbReference type="SAM" id="SignalP"/>
    </source>
</evidence>
<keyword evidence="3" id="KW-1185">Reference proteome</keyword>
<dbReference type="Proteomes" id="UP000193560">
    <property type="component" value="Unassembled WGS sequence"/>
</dbReference>
<dbReference type="EMBL" id="MCGE01000036">
    <property type="protein sequence ID" value="ORZ07171.1"/>
    <property type="molecule type" value="Genomic_DNA"/>
</dbReference>
<evidence type="ECO:0000313" key="3">
    <source>
        <dbReference type="Proteomes" id="UP000193560"/>
    </source>
</evidence>
<protein>
    <submittedName>
        <fullName evidence="2">Uncharacterized protein</fullName>
    </submittedName>
</protein>
<dbReference type="AlphaFoldDB" id="A0A1X2I1A7"/>
<organism evidence="2 3">
    <name type="scientific">Absidia repens</name>
    <dbReference type="NCBI Taxonomy" id="90262"/>
    <lineage>
        <taxon>Eukaryota</taxon>
        <taxon>Fungi</taxon>
        <taxon>Fungi incertae sedis</taxon>
        <taxon>Mucoromycota</taxon>
        <taxon>Mucoromycotina</taxon>
        <taxon>Mucoromycetes</taxon>
        <taxon>Mucorales</taxon>
        <taxon>Cunninghamellaceae</taxon>
        <taxon>Absidia</taxon>
    </lineage>
</organism>